<feature type="domain" description="Acyl-CoA dehydrogenase/oxidase N-terminal" evidence="11">
    <location>
        <begin position="6"/>
        <end position="117"/>
    </location>
</feature>
<dbReference type="FunFam" id="1.10.540.10:FF:000002">
    <property type="entry name" value="Acyl-CoA dehydrogenase FadE19"/>
    <property type="match status" value="1"/>
</dbReference>
<dbReference type="OrthoDB" id="9802447at2"/>
<dbReference type="InterPro" id="IPR036250">
    <property type="entry name" value="AcylCo_DH-like_C"/>
</dbReference>
<evidence type="ECO:0000256" key="2">
    <source>
        <dbReference type="ARBA" id="ARBA00009347"/>
    </source>
</evidence>
<feature type="domain" description="Acyl-CoA dehydrogenase/oxidase C-terminal" evidence="9">
    <location>
        <begin position="224"/>
        <end position="372"/>
    </location>
</feature>
<evidence type="ECO:0000259" key="9">
    <source>
        <dbReference type="Pfam" id="PF00441"/>
    </source>
</evidence>
<reference evidence="12 13" key="1">
    <citation type="submission" date="2014-10" db="EMBL/GenBank/DDBJ databases">
        <title>Draft genome of phytase producing Bacillus ginsengihumi strain M2.11.</title>
        <authorList>
            <person name="Toymentseva A."/>
            <person name="Boulygina E.A."/>
            <person name="Kazakov S.V."/>
            <person name="Kayumov I."/>
            <person name="Suleimanova A.D."/>
            <person name="Mardanova A.M."/>
            <person name="Maria S.N."/>
            <person name="Sergey M.Y."/>
            <person name="Sharipova M.R."/>
        </authorList>
    </citation>
    <scope>NUCLEOTIDE SEQUENCE [LARGE SCALE GENOMIC DNA]</scope>
    <source>
        <strain evidence="12 13">M2.11</strain>
    </source>
</reference>
<dbReference type="GO" id="GO:0003995">
    <property type="term" value="F:acyl-CoA dehydrogenase activity"/>
    <property type="evidence" value="ECO:0007669"/>
    <property type="project" value="TreeGrafter"/>
</dbReference>
<dbReference type="PANTHER" id="PTHR43884">
    <property type="entry name" value="ACYL-COA DEHYDROGENASE"/>
    <property type="match status" value="1"/>
</dbReference>
<keyword evidence="5 8" id="KW-0560">Oxidoreductase</keyword>
<evidence type="ECO:0000256" key="6">
    <source>
        <dbReference type="ARBA" id="ARBA00052546"/>
    </source>
</evidence>
<dbReference type="Pfam" id="PF02770">
    <property type="entry name" value="Acyl-CoA_dh_M"/>
    <property type="match status" value="1"/>
</dbReference>
<evidence type="ECO:0000256" key="7">
    <source>
        <dbReference type="ARBA" id="ARBA00067585"/>
    </source>
</evidence>
<evidence type="ECO:0000256" key="4">
    <source>
        <dbReference type="ARBA" id="ARBA00022827"/>
    </source>
</evidence>
<evidence type="ECO:0000313" key="13">
    <source>
        <dbReference type="Proteomes" id="UP000030588"/>
    </source>
</evidence>
<dbReference type="InterPro" id="IPR013786">
    <property type="entry name" value="AcylCoA_DH/ox_N"/>
</dbReference>
<feature type="domain" description="Acyl-CoA oxidase/dehydrogenase middle" evidence="10">
    <location>
        <begin position="121"/>
        <end position="211"/>
    </location>
</feature>
<comment type="cofactor">
    <cofactor evidence="1 8">
        <name>FAD</name>
        <dbReference type="ChEBI" id="CHEBI:57692"/>
    </cofactor>
</comment>
<dbReference type="PANTHER" id="PTHR43884:SF12">
    <property type="entry name" value="ISOVALERYL-COA DEHYDROGENASE, MITOCHONDRIAL-RELATED"/>
    <property type="match status" value="1"/>
</dbReference>
<keyword evidence="4 8" id="KW-0274">FAD</keyword>
<dbReference type="STRING" id="363870.NG54_01240"/>
<dbReference type="GO" id="GO:0050660">
    <property type="term" value="F:flavin adenine dinucleotide binding"/>
    <property type="evidence" value="ECO:0007669"/>
    <property type="project" value="InterPro"/>
</dbReference>
<dbReference type="FunFam" id="2.40.110.10:FF:000001">
    <property type="entry name" value="Acyl-CoA dehydrogenase, mitochondrial"/>
    <property type="match status" value="1"/>
</dbReference>
<comment type="caution">
    <text evidence="12">The sequence shown here is derived from an EMBL/GenBank/DDBJ whole genome shotgun (WGS) entry which is preliminary data.</text>
</comment>
<dbReference type="InterPro" id="IPR037069">
    <property type="entry name" value="AcylCoA_DH/ox_N_sf"/>
</dbReference>
<evidence type="ECO:0000313" key="12">
    <source>
        <dbReference type="EMBL" id="KHD86718.1"/>
    </source>
</evidence>
<dbReference type="SUPFAM" id="SSF47203">
    <property type="entry name" value="Acyl-CoA dehydrogenase C-terminal domain-like"/>
    <property type="match status" value="1"/>
</dbReference>
<evidence type="ECO:0000256" key="3">
    <source>
        <dbReference type="ARBA" id="ARBA00022630"/>
    </source>
</evidence>
<comment type="catalytic activity">
    <reaction evidence="6">
        <text>a 2,3-saturated acyl-CoA + A = a 2,3-dehydroacyl-CoA + AH2</text>
        <dbReference type="Rhea" id="RHEA:48608"/>
        <dbReference type="ChEBI" id="CHEBI:13193"/>
        <dbReference type="ChEBI" id="CHEBI:17499"/>
        <dbReference type="ChEBI" id="CHEBI:60015"/>
        <dbReference type="ChEBI" id="CHEBI:65111"/>
    </reaction>
</comment>
<gene>
    <name evidence="12" type="ORF">NG54_01240</name>
</gene>
<dbReference type="AlphaFoldDB" id="A0A0A6VH04"/>
<dbReference type="FunFam" id="1.20.140.10:FF:000004">
    <property type="entry name" value="Acyl-CoA dehydrogenase FadE25"/>
    <property type="match status" value="1"/>
</dbReference>
<dbReference type="InterPro" id="IPR009100">
    <property type="entry name" value="AcylCoA_DH/oxidase_NM_dom_sf"/>
</dbReference>
<dbReference type="Gene3D" id="1.20.140.10">
    <property type="entry name" value="Butyryl-CoA Dehydrogenase, subunit A, domain 3"/>
    <property type="match status" value="1"/>
</dbReference>
<dbReference type="PIRSF" id="PIRSF016578">
    <property type="entry name" value="HsaA"/>
    <property type="match status" value="1"/>
</dbReference>
<accession>A0A0A6VH04</accession>
<dbReference type="InterPro" id="IPR009075">
    <property type="entry name" value="AcylCo_DH/oxidase_C"/>
</dbReference>
<dbReference type="RefSeq" id="WP_035352672.1">
    <property type="nucleotide sequence ID" value="NZ_JBCNRP010000004.1"/>
</dbReference>
<name>A0A0A6VH04_9BACI</name>
<protein>
    <recommendedName>
        <fullName evidence="7">Acyl-CoA dehydrogenase</fullName>
    </recommendedName>
</protein>
<dbReference type="SUPFAM" id="SSF56645">
    <property type="entry name" value="Acyl-CoA dehydrogenase NM domain-like"/>
    <property type="match status" value="1"/>
</dbReference>
<evidence type="ECO:0000256" key="5">
    <source>
        <dbReference type="ARBA" id="ARBA00023002"/>
    </source>
</evidence>
<evidence type="ECO:0000259" key="10">
    <source>
        <dbReference type="Pfam" id="PF02770"/>
    </source>
</evidence>
<comment type="similarity">
    <text evidence="2 8">Belongs to the acyl-CoA dehydrogenase family.</text>
</comment>
<organism evidence="12 13">
    <name type="scientific">Heyndrickxia ginsengihumi</name>
    <dbReference type="NCBI Taxonomy" id="363870"/>
    <lineage>
        <taxon>Bacteria</taxon>
        <taxon>Bacillati</taxon>
        <taxon>Bacillota</taxon>
        <taxon>Bacilli</taxon>
        <taxon>Bacillales</taxon>
        <taxon>Bacillaceae</taxon>
        <taxon>Heyndrickxia</taxon>
    </lineage>
</organism>
<dbReference type="Pfam" id="PF00441">
    <property type="entry name" value="Acyl-CoA_dh_1"/>
    <property type="match status" value="1"/>
</dbReference>
<dbReference type="InterPro" id="IPR006091">
    <property type="entry name" value="Acyl-CoA_Oxase/DH_mid-dom"/>
</dbReference>
<dbReference type="InterPro" id="IPR046373">
    <property type="entry name" value="Acyl-CoA_Oxase/DH_mid-dom_sf"/>
</dbReference>
<evidence type="ECO:0000256" key="1">
    <source>
        <dbReference type="ARBA" id="ARBA00001974"/>
    </source>
</evidence>
<dbReference type="EMBL" id="JRUN01000002">
    <property type="protein sequence ID" value="KHD86718.1"/>
    <property type="molecule type" value="Genomic_DNA"/>
</dbReference>
<keyword evidence="3 8" id="KW-0285">Flavoprotein</keyword>
<sequence length="372" mass="40831">MNLQFTKEEVLLKKKVQDFGMNEITPQVWKMETGWFPSDILKKMGKCGFMGLTVPKKYGGQGLDFTAYIMMVHEISKISPALGVILSVHSSVGTNPILYFGTEKQKDKYLPKLASGKYLGAFCLTEENAGSDARHIRTKATKDGEHYILNGSKMFVTNGGEADTYIAFATLADRGITAFIVEKGTPGLIFGKDEKKMGLHGSRTVQLMFDHMKIPSENRLGEEGEGFSIAMANLEAGRIGIAAQALGIAEGAFAAALQYVNQQHSVAKSTSNLQNTYFTLAEMATKIEAAKLLVYRASDMRKRGLSCRQEAAMAKLFASQTAVDVASDVVQLLGEYGYTEESGAERYFRDAKITQIYEGTSEIQKIVISKQL</sequence>
<dbReference type="Pfam" id="PF02771">
    <property type="entry name" value="Acyl-CoA_dh_N"/>
    <property type="match status" value="1"/>
</dbReference>
<proteinExistence type="inferred from homology"/>
<evidence type="ECO:0000259" key="11">
    <source>
        <dbReference type="Pfam" id="PF02771"/>
    </source>
</evidence>
<dbReference type="Gene3D" id="2.40.110.10">
    <property type="entry name" value="Butyryl-CoA Dehydrogenase, subunit A, domain 2"/>
    <property type="match status" value="1"/>
</dbReference>
<dbReference type="Proteomes" id="UP000030588">
    <property type="component" value="Unassembled WGS sequence"/>
</dbReference>
<evidence type="ECO:0000256" key="8">
    <source>
        <dbReference type="RuleBase" id="RU362125"/>
    </source>
</evidence>
<dbReference type="Gene3D" id="1.10.540.10">
    <property type="entry name" value="Acyl-CoA dehydrogenase/oxidase, N-terminal domain"/>
    <property type="match status" value="1"/>
</dbReference>